<reference evidence="3 4" key="1">
    <citation type="submission" date="2019-08" db="EMBL/GenBank/DDBJ databases">
        <title>Deep-cultivation of Planctomycetes and their phenomic and genomic characterization uncovers novel biology.</title>
        <authorList>
            <person name="Wiegand S."/>
            <person name="Jogler M."/>
            <person name="Boedeker C."/>
            <person name="Pinto D."/>
            <person name="Vollmers J."/>
            <person name="Rivas-Marin E."/>
            <person name="Kohn T."/>
            <person name="Peeters S.H."/>
            <person name="Heuer A."/>
            <person name="Rast P."/>
            <person name="Oberbeckmann S."/>
            <person name="Bunk B."/>
            <person name="Jeske O."/>
            <person name="Meyerdierks A."/>
            <person name="Storesund J.E."/>
            <person name="Kallscheuer N."/>
            <person name="Luecker S."/>
            <person name="Lage O.M."/>
            <person name="Pohl T."/>
            <person name="Merkel B.J."/>
            <person name="Hornburger P."/>
            <person name="Mueller R.-W."/>
            <person name="Bruemmer F."/>
            <person name="Labrenz M."/>
            <person name="Spormann A.M."/>
            <person name="Op den Camp H."/>
            <person name="Overmann J."/>
            <person name="Amann R."/>
            <person name="Jetten M.S.M."/>
            <person name="Mascher T."/>
            <person name="Medema M.H."/>
            <person name="Devos D.P."/>
            <person name="Kaster A.-K."/>
            <person name="Ovreas L."/>
            <person name="Rohde M."/>
            <person name="Galperin M.Y."/>
            <person name="Jogler C."/>
        </authorList>
    </citation>
    <scope>NUCLEOTIDE SEQUENCE [LARGE SCALE GENOMIC DNA]</scope>
    <source>
        <strain evidence="3 4">OJF2</strain>
    </source>
</reference>
<organism evidence="3 4">
    <name type="scientific">Aquisphaera giovannonii</name>
    <dbReference type="NCBI Taxonomy" id="406548"/>
    <lineage>
        <taxon>Bacteria</taxon>
        <taxon>Pseudomonadati</taxon>
        <taxon>Planctomycetota</taxon>
        <taxon>Planctomycetia</taxon>
        <taxon>Isosphaerales</taxon>
        <taxon>Isosphaeraceae</taxon>
        <taxon>Aquisphaera</taxon>
    </lineage>
</organism>
<proteinExistence type="predicted"/>
<evidence type="ECO:0000313" key="3">
    <source>
        <dbReference type="EMBL" id="QEH33937.1"/>
    </source>
</evidence>
<name>A0A5B9W0W2_9BACT</name>
<feature type="signal peptide" evidence="2">
    <location>
        <begin position="1"/>
        <end position="24"/>
    </location>
</feature>
<evidence type="ECO:0000256" key="1">
    <source>
        <dbReference type="SAM" id="MobiDB-lite"/>
    </source>
</evidence>
<protein>
    <submittedName>
        <fullName evidence="3">Uncharacterized protein</fullName>
    </submittedName>
</protein>
<sequence length="110" mass="11620" precursor="true">MRVKRWPGALLLPAVMLTAVGCHGSGSKRPAPETTLSGTIDGGSPVVEAPAPQSVGYVDRHPILSKPRDYWEDGGDNKIVKAARATFIGVPSGIYNEMKQIVVGAPPTTR</sequence>
<feature type="chain" id="PRO_5022793890" evidence="2">
    <location>
        <begin position="25"/>
        <end position="110"/>
    </location>
</feature>
<evidence type="ECO:0000256" key="2">
    <source>
        <dbReference type="SAM" id="SignalP"/>
    </source>
</evidence>
<evidence type="ECO:0000313" key="4">
    <source>
        <dbReference type="Proteomes" id="UP000324233"/>
    </source>
</evidence>
<dbReference type="EMBL" id="CP042997">
    <property type="protein sequence ID" value="QEH33937.1"/>
    <property type="molecule type" value="Genomic_DNA"/>
</dbReference>
<dbReference type="RefSeq" id="WP_148593932.1">
    <property type="nucleotide sequence ID" value="NZ_CP042997.1"/>
</dbReference>
<feature type="region of interest" description="Disordered" evidence="1">
    <location>
        <begin position="24"/>
        <end position="44"/>
    </location>
</feature>
<dbReference type="KEGG" id="agv:OJF2_24690"/>
<dbReference type="OrthoDB" id="288258at2"/>
<dbReference type="PROSITE" id="PS51257">
    <property type="entry name" value="PROKAR_LIPOPROTEIN"/>
    <property type="match status" value="1"/>
</dbReference>
<keyword evidence="2" id="KW-0732">Signal</keyword>
<dbReference type="Proteomes" id="UP000324233">
    <property type="component" value="Chromosome"/>
</dbReference>
<accession>A0A5B9W0W2</accession>
<gene>
    <name evidence="3" type="ORF">OJF2_24690</name>
</gene>
<keyword evidence="4" id="KW-1185">Reference proteome</keyword>
<dbReference type="AlphaFoldDB" id="A0A5B9W0W2"/>